<feature type="compositionally biased region" description="Polar residues" evidence="1">
    <location>
        <begin position="44"/>
        <end position="68"/>
    </location>
</feature>
<feature type="compositionally biased region" description="Polar residues" evidence="1">
    <location>
        <begin position="246"/>
        <end position="275"/>
    </location>
</feature>
<feature type="region of interest" description="Disordered" evidence="1">
    <location>
        <begin position="525"/>
        <end position="558"/>
    </location>
</feature>
<evidence type="ECO:0000313" key="2">
    <source>
        <dbReference type="EMBL" id="KAA0191514.1"/>
    </source>
</evidence>
<evidence type="ECO:0000313" key="3">
    <source>
        <dbReference type="Proteomes" id="UP000728185"/>
    </source>
</evidence>
<dbReference type="EMBL" id="LUCM01006287">
    <property type="protein sequence ID" value="KAA0191514.1"/>
    <property type="molecule type" value="Genomic_DNA"/>
</dbReference>
<feature type="compositionally biased region" description="Polar residues" evidence="1">
    <location>
        <begin position="410"/>
        <end position="420"/>
    </location>
</feature>
<feature type="region of interest" description="Disordered" evidence="1">
    <location>
        <begin position="490"/>
        <end position="509"/>
    </location>
</feature>
<protein>
    <submittedName>
        <fullName evidence="2">Uncharacterized protein</fullName>
    </submittedName>
</protein>
<gene>
    <name evidence="2" type="ORF">FBUS_01418</name>
</gene>
<comment type="caution">
    <text evidence="2">The sequence shown here is derived from an EMBL/GenBank/DDBJ whole genome shotgun (WGS) entry which is preliminary data.</text>
</comment>
<dbReference type="AlphaFoldDB" id="A0A8E0VJB7"/>
<organism evidence="2 3">
    <name type="scientific">Fasciolopsis buskii</name>
    <dbReference type="NCBI Taxonomy" id="27845"/>
    <lineage>
        <taxon>Eukaryota</taxon>
        <taxon>Metazoa</taxon>
        <taxon>Spiralia</taxon>
        <taxon>Lophotrochozoa</taxon>
        <taxon>Platyhelminthes</taxon>
        <taxon>Trematoda</taxon>
        <taxon>Digenea</taxon>
        <taxon>Plagiorchiida</taxon>
        <taxon>Echinostomata</taxon>
        <taxon>Echinostomatoidea</taxon>
        <taxon>Fasciolidae</taxon>
        <taxon>Fasciolopsis</taxon>
    </lineage>
</organism>
<feature type="region of interest" description="Disordered" evidence="1">
    <location>
        <begin position="683"/>
        <end position="733"/>
    </location>
</feature>
<reference evidence="2" key="1">
    <citation type="submission" date="2019-05" db="EMBL/GenBank/DDBJ databases">
        <title>Annotation for the trematode Fasciolopsis buski.</title>
        <authorList>
            <person name="Choi Y.-J."/>
        </authorList>
    </citation>
    <scope>NUCLEOTIDE SEQUENCE</scope>
    <source>
        <strain evidence="2">HT</strain>
        <tissue evidence="2">Whole worm</tissue>
    </source>
</reference>
<feature type="compositionally biased region" description="Polar residues" evidence="1">
    <location>
        <begin position="715"/>
        <end position="733"/>
    </location>
</feature>
<feature type="compositionally biased region" description="Polar residues" evidence="1">
    <location>
        <begin position="98"/>
        <end position="107"/>
    </location>
</feature>
<feature type="region of interest" description="Disordered" evidence="1">
    <location>
        <begin position="246"/>
        <end position="290"/>
    </location>
</feature>
<dbReference type="Proteomes" id="UP000728185">
    <property type="component" value="Unassembled WGS sequence"/>
</dbReference>
<feature type="region of interest" description="Disordered" evidence="1">
    <location>
        <begin position="450"/>
        <end position="485"/>
    </location>
</feature>
<proteinExistence type="predicted"/>
<feature type="region of interest" description="Disordered" evidence="1">
    <location>
        <begin position="396"/>
        <end position="432"/>
    </location>
</feature>
<feature type="region of interest" description="Disordered" evidence="1">
    <location>
        <begin position="98"/>
        <end position="135"/>
    </location>
</feature>
<evidence type="ECO:0000256" key="1">
    <source>
        <dbReference type="SAM" id="MobiDB-lite"/>
    </source>
</evidence>
<feature type="compositionally biased region" description="Basic residues" evidence="1">
    <location>
        <begin position="32"/>
        <end position="43"/>
    </location>
</feature>
<feature type="region of interest" description="Disordered" evidence="1">
    <location>
        <begin position="29"/>
        <end position="77"/>
    </location>
</feature>
<sequence length="733" mass="79960">MYGSVDELNPGSIAPPSYEYVMATEWLQSGPKRQRGAKSKHRNVSQTRPTSTPASISQKYRLTASGQTHPGRENQEHQFLESQPIDFARRSLTASSSGFSSVGTTILTPPVRRGSVNPPRCGSGTRSLDFRPPTPQILGQITDKSMSPVVKLESCNMERQAESDVQALCSLSNDSNYLTTNLNPNVRSEESMLDSSCTAVAVTETCSPGESPIDNVYSASSRRHFSQDSLFVPCENPRTQMRQQRFFSDSSPQEATNGSWPSSDESDHPLNSQSKLDSDVDDVGGTQLSQSLTSGLSHLTVVAASVLREKTPKQPVTKEITDPEPTAELRNVDDDLITQTCGVVEPDPHTVLSGSRNDENELECTATTRSTSNYPLLCQVSPLWVTGKRKRERSLLELTADPPKPRISATVPSSALSIQDSRYVPPRPADLHLDPRDVVFREYGVQLRREPGRRRLRPQNPADQSAAGDQLSVAQTSSDEAKVVRRRSLSFSAASSSSPSTTSTDTHTHLSTENLANELRQHMMDSLSDKEHHVRRVRSRLRKDQRRPDSLAVPSLLRMPNALTTASADVQDPTASDNANEALRRLSLGPIGRSLFGHLDRASISILFPNSTATTTGLISSITEADVDLSELSGDLAQEISDIRHSVNLGWTLEAEEEEEYGSSSGPVGLSCVSAPCSPNQFESTVPPIEPQHVGNDDNGGGCLSPILTPRTVRNETVSVDMQPSSAWRRSTR</sequence>
<accession>A0A8E0VJB7</accession>
<name>A0A8E0VJB7_9TREM</name>
<feature type="compositionally biased region" description="Basic residues" evidence="1">
    <location>
        <begin position="533"/>
        <end position="545"/>
    </location>
</feature>
<dbReference type="OrthoDB" id="10506126at2759"/>
<keyword evidence="3" id="KW-1185">Reference proteome</keyword>